<gene>
    <name evidence="1" type="ORF">NFC73_07735</name>
</gene>
<proteinExistence type="predicted"/>
<dbReference type="Proteomes" id="UP001524318">
    <property type="component" value="Unassembled WGS sequence"/>
</dbReference>
<accession>A0ABT1LR11</accession>
<dbReference type="RefSeq" id="WP_254749042.1">
    <property type="nucleotide sequence ID" value="NZ_JANCLV010000004.1"/>
</dbReference>
<evidence type="ECO:0000313" key="2">
    <source>
        <dbReference type="Proteomes" id="UP001524318"/>
    </source>
</evidence>
<evidence type="ECO:0000313" key="1">
    <source>
        <dbReference type="EMBL" id="MCP8999621.1"/>
    </source>
</evidence>
<comment type="caution">
    <text evidence="1">The sequence shown here is derived from an EMBL/GenBank/DDBJ whole genome shotgun (WGS) entry which is preliminary data.</text>
</comment>
<organism evidence="1 2">
    <name type="scientific">Pseudarthrobacter humi</name>
    <dbReference type="NCBI Taxonomy" id="2952523"/>
    <lineage>
        <taxon>Bacteria</taxon>
        <taxon>Bacillati</taxon>
        <taxon>Actinomycetota</taxon>
        <taxon>Actinomycetes</taxon>
        <taxon>Micrococcales</taxon>
        <taxon>Micrococcaceae</taxon>
        <taxon>Pseudarthrobacter</taxon>
    </lineage>
</organism>
<evidence type="ECO:0008006" key="3">
    <source>
        <dbReference type="Google" id="ProtNLM"/>
    </source>
</evidence>
<sequence length="97" mass="10166">MELVDWEHIVKKISSANRVLSGGSRLAARTGSHCPANGFWLPEGQPGQAVFVFEGSIMPRGASGATLWLLDETATGPAAYPLPGPQLAVSRAHTLVG</sequence>
<name>A0ABT1LR11_9MICC</name>
<reference evidence="1 2" key="1">
    <citation type="submission" date="2022-06" db="EMBL/GenBank/DDBJ databases">
        <title>Pseudarthrobacter sp. strain RMG13 Genome sequencing and assembly.</title>
        <authorList>
            <person name="Kim I."/>
        </authorList>
    </citation>
    <scope>NUCLEOTIDE SEQUENCE [LARGE SCALE GENOMIC DNA]</scope>
    <source>
        <strain evidence="1 2">RMG13</strain>
    </source>
</reference>
<protein>
    <recommendedName>
        <fullName evidence="3">AraC family transcriptional regulator</fullName>
    </recommendedName>
</protein>
<dbReference type="EMBL" id="JANCLV010000004">
    <property type="protein sequence ID" value="MCP8999621.1"/>
    <property type="molecule type" value="Genomic_DNA"/>
</dbReference>
<keyword evidence="2" id="KW-1185">Reference proteome</keyword>